<dbReference type="OrthoDB" id="6511194at2759"/>
<name>A0A8H6T1D3_9AGAR</name>
<dbReference type="Proteomes" id="UP000636479">
    <property type="component" value="Unassembled WGS sequence"/>
</dbReference>
<protein>
    <submittedName>
        <fullName evidence="1">Uncharacterized protein</fullName>
    </submittedName>
</protein>
<dbReference type="PANTHER" id="PTHR35871">
    <property type="entry name" value="EXPRESSED PROTEIN"/>
    <property type="match status" value="1"/>
</dbReference>
<gene>
    <name evidence="1" type="ORF">MIND_00395700</name>
</gene>
<dbReference type="EMBL" id="JACAZF010000003">
    <property type="protein sequence ID" value="KAF7310220.1"/>
    <property type="molecule type" value="Genomic_DNA"/>
</dbReference>
<reference evidence="1" key="1">
    <citation type="submission" date="2020-05" db="EMBL/GenBank/DDBJ databases">
        <title>Mycena genomes resolve the evolution of fungal bioluminescence.</title>
        <authorList>
            <person name="Tsai I.J."/>
        </authorList>
    </citation>
    <scope>NUCLEOTIDE SEQUENCE</scope>
    <source>
        <strain evidence="1">171206Taipei</strain>
    </source>
</reference>
<organism evidence="1 2">
    <name type="scientific">Mycena indigotica</name>
    <dbReference type="NCBI Taxonomy" id="2126181"/>
    <lineage>
        <taxon>Eukaryota</taxon>
        <taxon>Fungi</taxon>
        <taxon>Dikarya</taxon>
        <taxon>Basidiomycota</taxon>
        <taxon>Agaricomycotina</taxon>
        <taxon>Agaricomycetes</taxon>
        <taxon>Agaricomycetidae</taxon>
        <taxon>Agaricales</taxon>
        <taxon>Marasmiineae</taxon>
        <taxon>Mycenaceae</taxon>
        <taxon>Mycena</taxon>
    </lineage>
</organism>
<accession>A0A8H6T1D3</accession>
<sequence>MHGTLNLYLSPAFNYTWRQASTLIAYSQGLATHQAHRIRDWIHLYLATGKLPVHIIGVNDNDSLLDDEDFALAIKFHLQTVCAKNKHFRAQDLVDFVASPDMQERLEAANIQKRSITVRTACRWLKRMDWWFGVRKNGMYVDGHEREDVVAYRKAFVKRWMEGYEPRMVTYDNDGNEAKRPDGDTFKLPERYLGQRFQLIPVTHDESTFYKNDRMTVASLAGFMHL</sequence>
<dbReference type="GeneID" id="59343301"/>
<dbReference type="RefSeq" id="XP_037223670.1">
    <property type="nucleotide sequence ID" value="XM_037360785.1"/>
</dbReference>
<comment type="caution">
    <text evidence="1">The sequence shown here is derived from an EMBL/GenBank/DDBJ whole genome shotgun (WGS) entry which is preliminary data.</text>
</comment>
<dbReference type="AlphaFoldDB" id="A0A8H6T1D3"/>
<keyword evidence="2" id="KW-1185">Reference proteome</keyword>
<dbReference type="PANTHER" id="PTHR35871:SF1">
    <property type="entry name" value="CXC1-LIKE CYSTEINE CLUSTER ASSOCIATED WITH KDZ TRANSPOSASES DOMAIN-CONTAINING PROTEIN"/>
    <property type="match status" value="1"/>
</dbReference>
<evidence type="ECO:0000313" key="2">
    <source>
        <dbReference type="Proteomes" id="UP000636479"/>
    </source>
</evidence>
<proteinExistence type="predicted"/>
<evidence type="ECO:0000313" key="1">
    <source>
        <dbReference type="EMBL" id="KAF7310220.1"/>
    </source>
</evidence>